<dbReference type="InterPro" id="IPR021229">
    <property type="entry name" value="DUF2800"/>
</dbReference>
<dbReference type="Proteomes" id="UP000537890">
    <property type="component" value="Unassembled WGS sequence"/>
</dbReference>
<dbReference type="Pfam" id="PF10926">
    <property type="entry name" value="DUF2800"/>
    <property type="match status" value="1"/>
</dbReference>
<dbReference type="AlphaFoldDB" id="A0A7Z0MN95"/>
<name>A0A7Z0MN95_9GAMM</name>
<accession>A0A7Z0MN95</accession>
<protein>
    <submittedName>
        <fullName evidence="1">DUF2800 domain-containing protein</fullName>
    </submittedName>
</protein>
<comment type="caution">
    <text evidence="1">The sequence shown here is derived from an EMBL/GenBank/DDBJ whole genome shotgun (WGS) entry which is preliminary data.</text>
</comment>
<dbReference type="EMBL" id="JACCHS010000001">
    <property type="protein sequence ID" value="NYT46337.1"/>
    <property type="molecule type" value="Genomic_DNA"/>
</dbReference>
<sequence length="77" mass="8711">MLVAGKSRRYWTDSALDELIEKIGDEATTSKIITITQADKLLDKKEVEKLTFKKEGKPSLVQTSDPRQALELDVNFD</sequence>
<organism evidence="1 2">
    <name type="scientific">Candidatus Methanofishera endochildressiae</name>
    <dbReference type="NCBI Taxonomy" id="2738884"/>
    <lineage>
        <taxon>Bacteria</taxon>
        <taxon>Pseudomonadati</taxon>
        <taxon>Pseudomonadota</taxon>
        <taxon>Gammaproteobacteria</taxon>
        <taxon>Candidatus Methanofishera</taxon>
    </lineage>
</organism>
<evidence type="ECO:0000313" key="2">
    <source>
        <dbReference type="Proteomes" id="UP000537890"/>
    </source>
</evidence>
<gene>
    <name evidence="1" type="ORF">H0A75_00060</name>
</gene>
<evidence type="ECO:0000313" key="1">
    <source>
        <dbReference type="EMBL" id="NYT46337.1"/>
    </source>
</evidence>
<reference evidence="1 2" key="1">
    <citation type="submission" date="2020-05" db="EMBL/GenBank/DDBJ databases">
        <title>Horizontal transmission and recombination maintain forever young bacterial symbiont genomes.</title>
        <authorList>
            <person name="Russell S.L."/>
            <person name="Pepper-Tunick E."/>
            <person name="Svedberg J."/>
            <person name="Byrne A."/>
            <person name="Ruelas Castillo J."/>
            <person name="Vollmers C."/>
            <person name="Beinart R.A."/>
            <person name="Corbett-Detig R."/>
        </authorList>
    </citation>
    <scope>NUCLEOTIDE SEQUENCE [LARGE SCALE GENOMIC DNA]</scope>
    <source>
        <strain evidence="1">4727-3</strain>
    </source>
</reference>
<proteinExistence type="predicted"/>